<reference evidence="9" key="1">
    <citation type="submission" date="2016-10" db="EMBL/GenBank/DDBJ databases">
        <authorList>
            <person name="Varghese N."/>
            <person name="Submissions S."/>
        </authorList>
    </citation>
    <scope>NUCLEOTIDE SEQUENCE [LARGE SCALE GENOMIC DNA]</scope>
    <source>
        <strain evidence="9">DSM 17038</strain>
    </source>
</reference>
<feature type="domain" description="Flagellar hook-associated protein 2 N-terminal" evidence="6">
    <location>
        <begin position="10"/>
        <end position="103"/>
    </location>
</feature>
<dbReference type="GO" id="GO:0009424">
    <property type="term" value="C:bacterial-type flagellum hook"/>
    <property type="evidence" value="ECO:0007669"/>
    <property type="project" value="UniProtKB-UniRule"/>
</dbReference>
<dbReference type="OrthoDB" id="9776025at2"/>
<dbReference type="AlphaFoldDB" id="A0A1I2MYF2"/>
<keyword evidence="8" id="KW-0969">Cilium</keyword>
<feature type="domain" description="Flagellar hook-associated protein 2 C-terminal" evidence="7">
    <location>
        <begin position="237"/>
        <end position="515"/>
    </location>
</feature>
<comment type="similarity">
    <text evidence="1 5">Belongs to the FliD family.</text>
</comment>
<evidence type="ECO:0000256" key="1">
    <source>
        <dbReference type="ARBA" id="ARBA00009764"/>
    </source>
</evidence>
<dbReference type="Pfam" id="PF02465">
    <property type="entry name" value="FliD_N"/>
    <property type="match status" value="1"/>
</dbReference>
<dbReference type="InterPro" id="IPR003481">
    <property type="entry name" value="FliD_N"/>
</dbReference>
<keyword evidence="5" id="KW-0964">Secreted</keyword>
<gene>
    <name evidence="8" type="ORF">SAMN05660649_00194</name>
</gene>
<dbReference type="PANTHER" id="PTHR30288:SF0">
    <property type="entry name" value="FLAGELLAR HOOK-ASSOCIATED PROTEIN 2"/>
    <property type="match status" value="1"/>
</dbReference>
<name>A0A1I2MYF2_9FIRM</name>
<comment type="subunit">
    <text evidence="2 5">Homopentamer.</text>
</comment>
<evidence type="ECO:0000256" key="3">
    <source>
        <dbReference type="ARBA" id="ARBA00023054"/>
    </source>
</evidence>
<dbReference type="InterPro" id="IPR040026">
    <property type="entry name" value="FliD"/>
</dbReference>
<evidence type="ECO:0000256" key="4">
    <source>
        <dbReference type="ARBA" id="ARBA00023143"/>
    </source>
</evidence>
<dbReference type="GO" id="GO:0009421">
    <property type="term" value="C:bacterial-type flagellum filament cap"/>
    <property type="evidence" value="ECO:0007669"/>
    <property type="project" value="InterPro"/>
</dbReference>
<dbReference type="GO" id="GO:0007155">
    <property type="term" value="P:cell adhesion"/>
    <property type="evidence" value="ECO:0007669"/>
    <property type="project" value="InterPro"/>
</dbReference>
<evidence type="ECO:0000256" key="2">
    <source>
        <dbReference type="ARBA" id="ARBA00011255"/>
    </source>
</evidence>
<dbReference type="Proteomes" id="UP000199337">
    <property type="component" value="Unassembled WGS sequence"/>
</dbReference>
<keyword evidence="8" id="KW-0282">Flagellum</keyword>
<evidence type="ECO:0000259" key="6">
    <source>
        <dbReference type="Pfam" id="PF02465"/>
    </source>
</evidence>
<dbReference type="EMBL" id="FOOX01000001">
    <property type="protein sequence ID" value="SFF95669.1"/>
    <property type="molecule type" value="Genomic_DNA"/>
</dbReference>
<keyword evidence="4 5" id="KW-0975">Bacterial flagellum</keyword>
<proteinExistence type="inferred from homology"/>
<dbReference type="STRING" id="341036.SAMN05660649_00194"/>
<evidence type="ECO:0000259" key="7">
    <source>
        <dbReference type="Pfam" id="PF07195"/>
    </source>
</evidence>
<dbReference type="PANTHER" id="PTHR30288">
    <property type="entry name" value="FLAGELLAR CAP/ASSEMBLY PROTEIN FLID"/>
    <property type="match status" value="1"/>
</dbReference>
<dbReference type="GO" id="GO:0005576">
    <property type="term" value="C:extracellular region"/>
    <property type="evidence" value="ECO:0007669"/>
    <property type="project" value="UniProtKB-SubCell"/>
</dbReference>
<keyword evidence="9" id="KW-1185">Reference proteome</keyword>
<protein>
    <recommendedName>
        <fullName evidence="5">Flagellar hook-associated protein 2</fullName>
        <shortName evidence="5">HAP2</shortName>
    </recommendedName>
    <alternativeName>
        <fullName evidence="5">Flagellar cap protein</fullName>
    </alternativeName>
</protein>
<evidence type="ECO:0000313" key="8">
    <source>
        <dbReference type="EMBL" id="SFF95669.1"/>
    </source>
</evidence>
<keyword evidence="8" id="KW-0966">Cell projection</keyword>
<evidence type="ECO:0000313" key="9">
    <source>
        <dbReference type="Proteomes" id="UP000199337"/>
    </source>
</evidence>
<sequence>MVMRVSGLASGIDYESMIKQLMDAQRIPSIKLQQDRQILEWKQEQYRDINNTLRTFRDTVFNMKLQSTFLTKKTIIADGSVAAVTAGSNAVAGTYTFAVEQMAVGANITGEKIESDADKSTLGKQLASQDISGTQSITISQTLNGTTVTNTFEVDTDTESIYDLINEINNYKPEDGTWKVKASYDANLDRIFIMSAETGAGDIAVENGTDSTLADALKITTNPEDPASNKSAAYINGADASYQFNGVTYTSASNTVAINGLTFNLKGVSAKDDDGDPVATTVTVTNDTDAVVKVITDFVDQYNSLVETLSDKLYEKRYTDYEPLTDDQREKLTDDQIDQWIEKSKSGLLRNDTILSSILTKVRMTMSSVVPDVSGGYVEDGQTIYNDRLSEIGIKTTADYMSAVLEVNEDQLRKAVEKDPEGVMSLFTKTSDTDDYDEMGIASRLYQNINYGMDQIFDKAGSASDYNLVDESYIGKEIKDIDSRLEDWDDRLEQIEDRYYRQFSAMEQAISQLNQQSAWLQQQFGSSS</sequence>
<dbReference type="Pfam" id="PF07195">
    <property type="entry name" value="FliD_C"/>
    <property type="match status" value="1"/>
</dbReference>
<organism evidence="8 9">
    <name type="scientific">Desulfotruncus arcticus DSM 17038</name>
    <dbReference type="NCBI Taxonomy" id="1121424"/>
    <lineage>
        <taxon>Bacteria</taxon>
        <taxon>Bacillati</taxon>
        <taxon>Bacillota</taxon>
        <taxon>Clostridia</taxon>
        <taxon>Eubacteriales</taxon>
        <taxon>Desulfallaceae</taxon>
        <taxon>Desulfotruncus</taxon>
    </lineage>
</organism>
<keyword evidence="3" id="KW-0175">Coiled coil</keyword>
<dbReference type="GO" id="GO:0071973">
    <property type="term" value="P:bacterial-type flagellum-dependent cell motility"/>
    <property type="evidence" value="ECO:0007669"/>
    <property type="project" value="TreeGrafter"/>
</dbReference>
<comment type="subcellular location">
    <subcellularLocation>
        <location evidence="5">Secreted</location>
    </subcellularLocation>
    <subcellularLocation>
        <location evidence="5">Bacterial flagellum</location>
    </subcellularLocation>
</comment>
<accession>A0A1I2MYF2</accession>
<comment type="function">
    <text evidence="5">Required for morphogenesis and for the elongation of the flagellar filament by facilitating polymerization of the flagellin monomers at the tip of growing filament. Forms a capping structure, which prevents flagellin subunits (transported through the central channel of the flagellum) from leaking out without polymerization at the distal end.</text>
</comment>
<dbReference type="InterPro" id="IPR010809">
    <property type="entry name" value="FliD_C"/>
</dbReference>
<evidence type="ECO:0000256" key="5">
    <source>
        <dbReference type="RuleBase" id="RU362066"/>
    </source>
</evidence>